<feature type="transmembrane region" description="Helical" evidence="2">
    <location>
        <begin position="118"/>
        <end position="138"/>
    </location>
</feature>
<keyword evidence="4" id="KW-0012">Acyltransferase</keyword>
<organism evidence="4">
    <name type="scientific">Streptomyces sp. R44</name>
    <dbReference type="NCBI Taxonomy" id="3238633"/>
    <lineage>
        <taxon>Bacteria</taxon>
        <taxon>Bacillati</taxon>
        <taxon>Actinomycetota</taxon>
        <taxon>Actinomycetes</taxon>
        <taxon>Kitasatosporales</taxon>
        <taxon>Streptomycetaceae</taxon>
        <taxon>Streptomyces</taxon>
    </lineage>
</organism>
<dbReference type="PANTHER" id="PTHR23028">
    <property type="entry name" value="ACETYLTRANSFERASE"/>
    <property type="match status" value="1"/>
</dbReference>
<dbReference type="InterPro" id="IPR050879">
    <property type="entry name" value="Acyltransferase_3"/>
</dbReference>
<dbReference type="GO" id="GO:0016020">
    <property type="term" value="C:membrane"/>
    <property type="evidence" value="ECO:0007669"/>
    <property type="project" value="TreeGrafter"/>
</dbReference>
<feature type="compositionally biased region" description="Low complexity" evidence="1">
    <location>
        <begin position="11"/>
        <end position="23"/>
    </location>
</feature>
<dbReference type="EC" id="2.3.-.-" evidence="4"/>
<feature type="transmembrane region" description="Helical" evidence="2">
    <location>
        <begin position="267"/>
        <end position="286"/>
    </location>
</feature>
<feature type="transmembrane region" description="Helical" evidence="2">
    <location>
        <begin position="158"/>
        <end position="181"/>
    </location>
</feature>
<keyword evidence="2" id="KW-0472">Membrane</keyword>
<evidence type="ECO:0000256" key="1">
    <source>
        <dbReference type="SAM" id="MobiDB-lite"/>
    </source>
</evidence>
<keyword evidence="2" id="KW-0812">Transmembrane</keyword>
<dbReference type="PANTHER" id="PTHR23028:SF53">
    <property type="entry name" value="ACYL_TRANSF_3 DOMAIN-CONTAINING PROTEIN"/>
    <property type="match status" value="1"/>
</dbReference>
<keyword evidence="4" id="KW-0808">Transferase</keyword>
<dbReference type="InterPro" id="IPR002656">
    <property type="entry name" value="Acyl_transf_3_dom"/>
</dbReference>
<feature type="transmembrane region" description="Helical" evidence="2">
    <location>
        <begin position="79"/>
        <end position="98"/>
    </location>
</feature>
<evidence type="ECO:0000256" key="2">
    <source>
        <dbReference type="SAM" id="Phobius"/>
    </source>
</evidence>
<proteinExistence type="predicted"/>
<feature type="transmembrane region" description="Helical" evidence="2">
    <location>
        <begin position="193"/>
        <end position="212"/>
    </location>
</feature>
<feature type="domain" description="Acyltransferase 3" evidence="3">
    <location>
        <begin position="29"/>
        <end position="372"/>
    </location>
</feature>
<feature type="transmembrane region" description="Helical" evidence="2">
    <location>
        <begin position="232"/>
        <end position="255"/>
    </location>
</feature>
<feature type="region of interest" description="Disordered" evidence="1">
    <location>
        <begin position="1"/>
        <end position="23"/>
    </location>
</feature>
<dbReference type="AlphaFoldDB" id="A0AB39T638"/>
<gene>
    <name evidence="4" type="ORF">AB5J54_25775</name>
</gene>
<feature type="compositionally biased region" description="Basic and acidic residues" evidence="1">
    <location>
        <begin position="1"/>
        <end position="10"/>
    </location>
</feature>
<evidence type="ECO:0000313" key="4">
    <source>
        <dbReference type="EMBL" id="XDQ73716.1"/>
    </source>
</evidence>
<feature type="transmembrane region" description="Helical" evidence="2">
    <location>
        <begin position="353"/>
        <end position="374"/>
    </location>
</feature>
<evidence type="ECO:0000259" key="3">
    <source>
        <dbReference type="Pfam" id="PF01757"/>
    </source>
</evidence>
<dbReference type="GO" id="GO:0016747">
    <property type="term" value="F:acyltransferase activity, transferring groups other than amino-acyl groups"/>
    <property type="evidence" value="ECO:0007669"/>
    <property type="project" value="InterPro"/>
</dbReference>
<accession>A0AB39T638</accession>
<protein>
    <submittedName>
        <fullName evidence="4">Acyltransferase family protein</fullName>
        <ecNumber evidence="4">2.3.-.-</ecNumber>
    </submittedName>
</protein>
<dbReference type="RefSeq" id="WP_369146284.1">
    <property type="nucleotide sequence ID" value="NZ_CP163444.1"/>
</dbReference>
<feature type="transmembrane region" description="Helical" evidence="2">
    <location>
        <begin position="321"/>
        <end position="341"/>
    </location>
</feature>
<dbReference type="GO" id="GO:0000271">
    <property type="term" value="P:polysaccharide biosynthetic process"/>
    <property type="evidence" value="ECO:0007669"/>
    <property type="project" value="TreeGrafter"/>
</dbReference>
<dbReference type="Pfam" id="PF01757">
    <property type="entry name" value="Acyl_transf_3"/>
    <property type="match status" value="1"/>
</dbReference>
<feature type="transmembrane region" description="Helical" evidence="2">
    <location>
        <begin position="36"/>
        <end position="59"/>
    </location>
</feature>
<keyword evidence="2" id="KW-1133">Transmembrane helix</keyword>
<name>A0AB39T638_9ACTN</name>
<feature type="transmembrane region" description="Helical" evidence="2">
    <location>
        <begin position="292"/>
        <end position="309"/>
    </location>
</feature>
<sequence length="399" mass="43354">MTADRAETRTRAAAPREGAPPATGRARLDSLTGLRFFAALAVFVTHSSFLLIGSASLIFPTFADPETGAAFQAWAGQAGSLGVAFFFVLSGFVLTWSARPGDRTGSFYRRRFVKILPLYYVAGAAATVLLWDLGVRWQDLLAYATFLQVWVPNPEVNFSVLTPGWSLAVEAVFYLVFPLVIGRFRRLGRGAAWTGLALSVAVAFLVPVLAYVLPAGAGELVGAPNQAGFQTWFAYVLPLGRLCDFFAGMFAALLVTSGHFPRMSLPWVLVSFVPCYVWAAESPWLFGQRAPLLVSCVLLIVAAAQRDIAGRPSFLSSSTMVLLGNVSFAFYLVHHLVLYALNTKVLHGPFGSVPMVAAYMASALLVSVGVAWLLHRYVEMPLVRRFSTPHRHTRTEVAA</sequence>
<reference evidence="4" key="1">
    <citation type="submission" date="2024-07" db="EMBL/GenBank/DDBJ databases">
        <authorList>
            <person name="Yu S.T."/>
        </authorList>
    </citation>
    <scope>NUCLEOTIDE SEQUENCE</scope>
    <source>
        <strain evidence="4">R44</strain>
    </source>
</reference>
<dbReference type="EMBL" id="CP163444">
    <property type="protein sequence ID" value="XDQ73716.1"/>
    <property type="molecule type" value="Genomic_DNA"/>
</dbReference>